<dbReference type="WBParaSite" id="Hba_18987">
    <property type="protein sequence ID" value="Hba_18987"/>
    <property type="gene ID" value="Hba_18987"/>
</dbReference>
<dbReference type="Pfam" id="PF16282">
    <property type="entry name" value="SANT_DAMP1_like"/>
    <property type="match status" value="1"/>
</dbReference>
<dbReference type="InterPro" id="IPR027109">
    <property type="entry name" value="Swc4/Dmap1"/>
</dbReference>
<evidence type="ECO:0000256" key="2">
    <source>
        <dbReference type="ARBA" id="ARBA00022853"/>
    </source>
</evidence>
<dbReference type="GO" id="GO:0006338">
    <property type="term" value="P:chromatin remodeling"/>
    <property type="evidence" value="ECO:0007669"/>
    <property type="project" value="InterPro"/>
</dbReference>
<evidence type="ECO:0000256" key="3">
    <source>
        <dbReference type="ARBA" id="ARBA00023015"/>
    </source>
</evidence>
<evidence type="ECO:0000313" key="11">
    <source>
        <dbReference type="WBParaSite" id="Hba_18987"/>
    </source>
</evidence>
<feature type="region of interest" description="Disordered" evidence="7">
    <location>
        <begin position="196"/>
        <end position="218"/>
    </location>
</feature>
<dbReference type="Proteomes" id="UP000095283">
    <property type="component" value="Unplaced"/>
</dbReference>
<dbReference type="GO" id="GO:0000812">
    <property type="term" value="C:Swr1 complex"/>
    <property type="evidence" value="ECO:0007669"/>
    <property type="project" value="TreeGrafter"/>
</dbReference>
<dbReference type="InterPro" id="IPR008468">
    <property type="entry name" value="DMAP1"/>
</dbReference>
<evidence type="ECO:0000256" key="4">
    <source>
        <dbReference type="ARBA" id="ARBA00023163"/>
    </source>
</evidence>
<comment type="subcellular location">
    <subcellularLocation>
        <location evidence="1">Nucleus</location>
    </subcellularLocation>
</comment>
<dbReference type="GO" id="GO:0000122">
    <property type="term" value="P:negative regulation of transcription by RNA polymerase II"/>
    <property type="evidence" value="ECO:0007669"/>
    <property type="project" value="TreeGrafter"/>
</dbReference>
<organism evidence="10 11">
    <name type="scientific">Heterorhabditis bacteriophora</name>
    <name type="common">Entomopathogenic nematode worm</name>
    <dbReference type="NCBI Taxonomy" id="37862"/>
    <lineage>
        <taxon>Eukaryota</taxon>
        <taxon>Metazoa</taxon>
        <taxon>Ecdysozoa</taxon>
        <taxon>Nematoda</taxon>
        <taxon>Chromadorea</taxon>
        <taxon>Rhabditida</taxon>
        <taxon>Rhabditina</taxon>
        <taxon>Rhabditomorpha</taxon>
        <taxon>Strongyloidea</taxon>
        <taxon>Heterorhabditidae</taxon>
        <taxon>Heterorhabditis</taxon>
    </lineage>
</organism>
<accession>A0A1I7XMM5</accession>
<dbReference type="Pfam" id="PF05499">
    <property type="entry name" value="DMAP1"/>
    <property type="match status" value="1"/>
</dbReference>
<evidence type="ECO:0000256" key="5">
    <source>
        <dbReference type="ARBA" id="ARBA00023242"/>
    </source>
</evidence>
<evidence type="ECO:0000256" key="1">
    <source>
        <dbReference type="ARBA" id="ARBA00004123"/>
    </source>
</evidence>
<keyword evidence="6" id="KW-0175">Coiled coil</keyword>
<feature type="region of interest" description="Disordered" evidence="7">
    <location>
        <begin position="1"/>
        <end position="23"/>
    </location>
</feature>
<evidence type="ECO:0000259" key="9">
    <source>
        <dbReference type="Pfam" id="PF16282"/>
    </source>
</evidence>
<keyword evidence="10" id="KW-1185">Reference proteome</keyword>
<evidence type="ECO:0000256" key="7">
    <source>
        <dbReference type="SAM" id="MobiDB-lite"/>
    </source>
</evidence>
<feature type="domain" description="DNA methyltransferase 1-associated 1" evidence="8">
    <location>
        <begin position="96"/>
        <end position="133"/>
    </location>
</feature>
<proteinExistence type="predicted"/>
<feature type="domain" description="DAMP1 SANT/Myb-like" evidence="9">
    <location>
        <begin position="55"/>
        <end position="89"/>
    </location>
</feature>
<reference evidence="11" key="1">
    <citation type="submission" date="2016-11" db="UniProtKB">
        <authorList>
            <consortium name="WormBaseParasite"/>
        </authorList>
    </citation>
    <scope>IDENTIFICATION</scope>
</reference>
<dbReference type="GO" id="GO:0035267">
    <property type="term" value="C:NuA4 histone acetyltransferase complex"/>
    <property type="evidence" value="ECO:0007669"/>
    <property type="project" value="InterPro"/>
</dbReference>
<dbReference type="GO" id="GO:0006281">
    <property type="term" value="P:DNA repair"/>
    <property type="evidence" value="ECO:0007669"/>
    <property type="project" value="InterPro"/>
</dbReference>
<dbReference type="Gene3D" id="1.10.10.60">
    <property type="entry name" value="Homeodomain-like"/>
    <property type="match status" value="1"/>
</dbReference>
<dbReference type="AlphaFoldDB" id="A0A1I7XMM5"/>
<keyword evidence="4" id="KW-0804">Transcription</keyword>
<keyword evidence="2" id="KW-0156">Chromatin regulator</keyword>
<evidence type="ECO:0000259" key="8">
    <source>
        <dbReference type="Pfam" id="PF05499"/>
    </source>
</evidence>
<keyword evidence="3" id="KW-0805">Transcription regulation</keyword>
<dbReference type="PANTHER" id="PTHR12855">
    <property type="entry name" value="DNA METHYLTRANSFERASE 1-ASSOCIATED PROTEIN 1 FAMILY MEMBER"/>
    <property type="match status" value="1"/>
</dbReference>
<evidence type="ECO:0000256" key="6">
    <source>
        <dbReference type="SAM" id="Coils"/>
    </source>
</evidence>
<dbReference type="InterPro" id="IPR032563">
    <property type="entry name" value="DAMP1_SANT-like"/>
</dbReference>
<name>A0A1I7XMM5_HETBA</name>
<keyword evidence="5" id="KW-0539">Nucleus</keyword>
<feature type="coiled-coil region" evidence="6">
    <location>
        <begin position="94"/>
        <end position="124"/>
    </location>
</feature>
<dbReference type="GO" id="GO:0003714">
    <property type="term" value="F:transcription corepressor activity"/>
    <property type="evidence" value="ECO:0007669"/>
    <property type="project" value="TreeGrafter"/>
</dbReference>
<dbReference type="PANTHER" id="PTHR12855:SF10">
    <property type="entry name" value="DNA METHYLTRANSFERASE 1-ASSOCIATED PROTEIN 1"/>
    <property type="match status" value="1"/>
</dbReference>
<sequence length="218" mass="24835">MINDVQSILGGESREKDENPLKLGSLTSVGNIKKHIIRNSNQDIPTYSDSVYVILRWPIVYDRLDKKRFGTNRSMEDMKERFYSIVHELAMLKLEEEEMLMNELKRIEARKKERERKAQDLQKLINMAEAPASPSIGCVKNNKLSSLVLLLFFNYSTSCMSPALGKKKGIMRQKAGAISTVTCNMSFNPVDISVRKRKATNPIQPAPSPMDLKRSRKS</sequence>
<protein>
    <submittedName>
        <fullName evidence="11">Bromo domain-containing protein</fullName>
    </submittedName>
</protein>
<evidence type="ECO:0000313" key="10">
    <source>
        <dbReference type="Proteomes" id="UP000095283"/>
    </source>
</evidence>